<dbReference type="AlphaFoldDB" id="A0AAD7F193"/>
<keyword evidence="3" id="KW-1185">Reference proteome</keyword>
<dbReference type="Proteomes" id="UP001218218">
    <property type="component" value="Unassembled WGS sequence"/>
</dbReference>
<reference evidence="2" key="1">
    <citation type="submission" date="2023-03" db="EMBL/GenBank/DDBJ databases">
        <title>Massive genome expansion in bonnet fungi (Mycena s.s.) driven by repeated elements and novel gene families across ecological guilds.</title>
        <authorList>
            <consortium name="Lawrence Berkeley National Laboratory"/>
            <person name="Harder C.B."/>
            <person name="Miyauchi S."/>
            <person name="Viragh M."/>
            <person name="Kuo A."/>
            <person name="Thoen E."/>
            <person name="Andreopoulos B."/>
            <person name="Lu D."/>
            <person name="Skrede I."/>
            <person name="Drula E."/>
            <person name="Henrissat B."/>
            <person name="Morin E."/>
            <person name="Kohler A."/>
            <person name="Barry K."/>
            <person name="LaButti K."/>
            <person name="Morin E."/>
            <person name="Salamov A."/>
            <person name="Lipzen A."/>
            <person name="Mereny Z."/>
            <person name="Hegedus B."/>
            <person name="Baldrian P."/>
            <person name="Stursova M."/>
            <person name="Weitz H."/>
            <person name="Taylor A."/>
            <person name="Grigoriev I.V."/>
            <person name="Nagy L.G."/>
            <person name="Martin F."/>
            <person name="Kauserud H."/>
        </authorList>
    </citation>
    <scope>NUCLEOTIDE SEQUENCE</scope>
    <source>
        <strain evidence="2">CBHHK002</strain>
    </source>
</reference>
<evidence type="ECO:0000313" key="3">
    <source>
        <dbReference type="Proteomes" id="UP001218218"/>
    </source>
</evidence>
<comment type="caution">
    <text evidence="2">The sequence shown here is derived from an EMBL/GenBank/DDBJ whole genome shotgun (WGS) entry which is preliminary data.</text>
</comment>
<name>A0AAD7F193_9AGAR</name>
<protein>
    <submittedName>
        <fullName evidence="2">Uncharacterized protein</fullName>
    </submittedName>
</protein>
<proteinExistence type="predicted"/>
<sequence length="167" mass="18619">MKSFVVSALAISSIVTGTAPGFVFGVTGSGTAPTTFIGNIADLKAALTSKEPMTYIEWTSESNPFPTCKGIMSVQSLKKLNNSLPRFWTPHLMRRRPVQRDCKRILIRKHYAVEADNLMRSGYSEALRTSRLHRHHAEFRDFIWALVVGTSGFTTGNDGTFKQYTDT</sequence>
<feature type="chain" id="PRO_5041942231" evidence="1">
    <location>
        <begin position="21"/>
        <end position="167"/>
    </location>
</feature>
<feature type="signal peptide" evidence="1">
    <location>
        <begin position="1"/>
        <end position="20"/>
    </location>
</feature>
<organism evidence="2 3">
    <name type="scientific">Mycena albidolilacea</name>
    <dbReference type="NCBI Taxonomy" id="1033008"/>
    <lineage>
        <taxon>Eukaryota</taxon>
        <taxon>Fungi</taxon>
        <taxon>Dikarya</taxon>
        <taxon>Basidiomycota</taxon>
        <taxon>Agaricomycotina</taxon>
        <taxon>Agaricomycetes</taxon>
        <taxon>Agaricomycetidae</taxon>
        <taxon>Agaricales</taxon>
        <taxon>Marasmiineae</taxon>
        <taxon>Mycenaceae</taxon>
        <taxon>Mycena</taxon>
    </lineage>
</organism>
<keyword evidence="1" id="KW-0732">Signal</keyword>
<accession>A0AAD7F193</accession>
<evidence type="ECO:0000256" key="1">
    <source>
        <dbReference type="SAM" id="SignalP"/>
    </source>
</evidence>
<evidence type="ECO:0000313" key="2">
    <source>
        <dbReference type="EMBL" id="KAJ7362713.1"/>
    </source>
</evidence>
<dbReference type="EMBL" id="JARIHO010000004">
    <property type="protein sequence ID" value="KAJ7362713.1"/>
    <property type="molecule type" value="Genomic_DNA"/>
</dbReference>
<gene>
    <name evidence="2" type="ORF">DFH08DRAFT_799734</name>
</gene>